<dbReference type="AlphaFoldDB" id="A0A9W4WXZ1"/>
<feature type="non-terminal residue" evidence="1">
    <location>
        <position position="1"/>
    </location>
</feature>
<dbReference type="Proteomes" id="UP001153678">
    <property type="component" value="Unassembled WGS sequence"/>
</dbReference>
<accession>A0A9W4WXZ1</accession>
<comment type="caution">
    <text evidence="1">The sequence shown here is derived from an EMBL/GenBank/DDBJ whole genome shotgun (WGS) entry which is preliminary data.</text>
</comment>
<keyword evidence="2" id="KW-1185">Reference proteome</keyword>
<gene>
    <name evidence="1" type="ORF">FWILDA_LOCUS16713</name>
</gene>
<organism evidence="1 2">
    <name type="scientific">Funneliformis geosporum</name>
    <dbReference type="NCBI Taxonomy" id="1117311"/>
    <lineage>
        <taxon>Eukaryota</taxon>
        <taxon>Fungi</taxon>
        <taxon>Fungi incertae sedis</taxon>
        <taxon>Mucoromycota</taxon>
        <taxon>Glomeromycotina</taxon>
        <taxon>Glomeromycetes</taxon>
        <taxon>Glomerales</taxon>
        <taxon>Glomeraceae</taxon>
        <taxon>Funneliformis</taxon>
    </lineage>
</organism>
<dbReference type="EMBL" id="CAMKVN010011310">
    <property type="protein sequence ID" value="CAI2194710.1"/>
    <property type="molecule type" value="Genomic_DNA"/>
</dbReference>
<sequence length="110" mass="12332">FSSCSIVAILNEINTINCQMSSDTNAWKSKKVMHDILKIAQHILVIDAFRNELTLTFLEAYHNENIQGKLDCVAYTNTVEVGISFEKTDHYDAVIGITNIITPVNVKAFI</sequence>
<evidence type="ECO:0000313" key="1">
    <source>
        <dbReference type="EMBL" id="CAI2194710.1"/>
    </source>
</evidence>
<reference evidence="1" key="1">
    <citation type="submission" date="2022-08" db="EMBL/GenBank/DDBJ databases">
        <authorList>
            <person name="Kallberg Y."/>
            <person name="Tangrot J."/>
            <person name="Rosling A."/>
        </authorList>
    </citation>
    <scope>NUCLEOTIDE SEQUENCE</scope>
    <source>
        <strain evidence="1">Wild A</strain>
    </source>
</reference>
<proteinExistence type="predicted"/>
<name>A0A9W4WXZ1_9GLOM</name>
<protein>
    <submittedName>
        <fullName evidence="1">13671_t:CDS:1</fullName>
    </submittedName>
</protein>
<evidence type="ECO:0000313" key="2">
    <source>
        <dbReference type="Proteomes" id="UP001153678"/>
    </source>
</evidence>